<name>A0A5C6T363_FUSOC</name>
<dbReference type="Proteomes" id="UP000321331">
    <property type="component" value="Unassembled WGS sequence"/>
</dbReference>
<sequence>MRLELLINTVSADEETYYRLQLRLQTAIVGWAPFSKSVRYCATNTNLSTHDQGIAHDDERKRLVAALLAAHSRIKLRRGRGHCYNTKLMIRRHATYLTTGNDKLLQKVCHADKVMVRL</sequence>
<dbReference type="EMBL" id="VMNF01000007">
    <property type="protein sequence ID" value="TXC05270.1"/>
    <property type="molecule type" value="Genomic_DNA"/>
</dbReference>
<dbReference type="AlphaFoldDB" id="A0A5C6T363"/>
<comment type="caution">
    <text evidence="1">The sequence shown here is derived from an EMBL/GenBank/DDBJ whole genome shotgun (WGS) entry which is preliminary data.</text>
</comment>
<evidence type="ECO:0000313" key="1">
    <source>
        <dbReference type="EMBL" id="TXC05270.1"/>
    </source>
</evidence>
<evidence type="ECO:0000313" key="2">
    <source>
        <dbReference type="Proteomes" id="UP000321331"/>
    </source>
</evidence>
<proteinExistence type="predicted"/>
<reference evidence="1 2" key="1">
    <citation type="submission" date="2019-07" db="EMBL/GenBank/DDBJ databases">
        <title>The First High-Quality Draft Genome Sequence of the Causal Agent of the Current Panama Disease Epidemic.</title>
        <authorList>
            <person name="Warmington R.J."/>
            <person name="Kay W."/>
            <person name="Jeffries A."/>
            <person name="Bebber D."/>
            <person name="Moore K."/>
            <person name="Studholme D.J."/>
        </authorList>
    </citation>
    <scope>NUCLEOTIDE SEQUENCE [LARGE SCALE GENOMIC DNA]</scope>
    <source>
        <strain evidence="1 2">TR4</strain>
    </source>
</reference>
<organism evidence="1 2">
    <name type="scientific">Fusarium oxysporum f. sp. cubense</name>
    <dbReference type="NCBI Taxonomy" id="61366"/>
    <lineage>
        <taxon>Eukaryota</taxon>
        <taxon>Fungi</taxon>
        <taxon>Dikarya</taxon>
        <taxon>Ascomycota</taxon>
        <taxon>Pezizomycotina</taxon>
        <taxon>Sordariomycetes</taxon>
        <taxon>Hypocreomycetidae</taxon>
        <taxon>Hypocreales</taxon>
        <taxon>Nectriaceae</taxon>
        <taxon>Fusarium</taxon>
        <taxon>Fusarium oxysporum species complex</taxon>
    </lineage>
</organism>
<protein>
    <submittedName>
        <fullName evidence="1">Uncharacterized protein</fullName>
    </submittedName>
</protein>
<gene>
    <name evidence="1" type="ORF">FocTR4_00001817</name>
</gene>
<accession>A0A5C6T363</accession>